<reference evidence="2" key="1">
    <citation type="submission" date="2021-12" db="EMBL/GenBank/DDBJ databases">
        <authorList>
            <person name="King R."/>
        </authorList>
    </citation>
    <scope>NUCLEOTIDE SEQUENCE</scope>
</reference>
<organism evidence="2 3">
    <name type="scientific">Chrysodeixis includens</name>
    <name type="common">Soybean looper</name>
    <name type="synonym">Pseudoplusia includens</name>
    <dbReference type="NCBI Taxonomy" id="689277"/>
    <lineage>
        <taxon>Eukaryota</taxon>
        <taxon>Metazoa</taxon>
        <taxon>Ecdysozoa</taxon>
        <taxon>Arthropoda</taxon>
        <taxon>Hexapoda</taxon>
        <taxon>Insecta</taxon>
        <taxon>Pterygota</taxon>
        <taxon>Neoptera</taxon>
        <taxon>Endopterygota</taxon>
        <taxon>Lepidoptera</taxon>
        <taxon>Glossata</taxon>
        <taxon>Ditrysia</taxon>
        <taxon>Noctuoidea</taxon>
        <taxon>Noctuidae</taxon>
        <taxon>Plusiinae</taxon>
        <taxon>Chrysodeixis</taxon>
    </lineage>
</organism>
<sequence length="103" mass="10985">MFSTESRVAVTRHEPTSVSPWRGGGVLEQARVRAPGAPRAPGPAPRALAPAPPARVSTPAAERRSGRRGPRLPRARHAAPLHARTAAPPHHRTASRNPRHTTS</sequence>
<proteinExistence type="predicted"/>
<evidence type="ECO:0000256" key="1">
    <source>
        <dbReference type="SAM" id="MobiDB-lite"/>
    </source>
</evidence>
<protein>
    <submittedName>
        <fullName evidence="2">Uncharacterized protein</fullName>
    </submittedName>
</protein>
<dbReference type="EMBL" id="LR824004">
    <property type="protein sequence ID" value="CAD0194353.1"/>
    <property type="molecule type" value="Genomic_DNA"/>
</dbReference>
<accession>A0A9N8PWK0</accession>
<feature type="compositionally biased region" description="Basic residues" evidence="1">
    <location>
        <begin position="89"/>
        <end position="103"/>
    </location>
</feature>
<keyword evidence="3" id="KW-1185">Reference proteome</keyword>
<dbReference type="Proteomes" id="UP001154114">
    <property type="component" value="Chromosome 1"/>
</dbReference>
<feature type="region of interest" description="Disordered" evidence="1">
    <location>
        <begin position="1"/>
        <end position="103"/>
    </location>
</feature>
<feature type="compositionally biased region" description="Low complexity" evidence="1">
    <location>
        <begin position="45"/>
        <end position="60"/>
    </location>
</feature>
<gene>
    <name evidence="2" type="ORF">CINC_LOCUS643</name>
</gene>
<evidence type="ECO:0000313" key="3">
    <source>
        <dbReference type="Proteomes" id="UP001154114"/>
    </source>
</evidence>
<dbReference type="AlphaFoldDB" id="A0A9N8PWK0"/>
<evidence type="ECO:0000313" key="2">
    <source>
        <dbReference type="EMBL" id="CAD0194353.1"/>
    </source>
</evidence>
<name>A0A9N8PWK0_CHRIL</name>
<feature type="compositionally biased region" description="Basic residues" evidence="1">
    <location>
        <begin position="65"/>
        <end position="79"/>
    </location>
</feature>